<dbReference type="PANTHER" id="PTHR30298">
    <property type="entry name" value="H REPEAT-ASSOCIATED PREDICTED TRANSPOSASE"/>
    <property type="match status" value="1"/>
</dbReference>
<dbReference type="RefSeq" id="WP_244531789.1">
    <property type="nucleotide sequence ID" value="NZ_FOSP01000005.1"/>
</dbReference>
<dbReference type="Proteomes" id="UP000199533">
    <property type="component" value="Unassembled WGS sequence"/>
</dbReference>
<accession>A0A1I3Z512</accession>
<reference evidence="3" key="1">
    <citation type="submission" date="2016-10" db="EMBL/GenBank/DDBJ databases">
        <authorList>
            <person name="Varghese N."/>
            <person name="Submissions S."/>
        </authorList>
    </citation>
    <scope>NUCLEOTIDE SEQUENCE [LARGE SCALE GENOMIC DNA]</scope>
    <source>
        <strain evidence="3">Nm69</strain>
    </source>
</reference>
<evidence type="ECO:0000313" key="3">
    <source>
        <dbReference type="Proteomes" id="UP000199533"/>
    </source>
</evidence>
<keyword evidence="3" id="KW-1185">Reference proteome</keyword>
<organism evidence="2 3">
    <name type="scientific">Nitrosomonas aestuarii</name>
    <dbReference type="NCBI Taxonomy" id="52441"/>
    <lineage>
        <taxon>Bacteria</taxon>
        <taxon>Pseudomonadati</taxon>
        <taxon>Pseudomonadota</taxon>
        <taxon>Betaproteobacteria</taxon>
        <taxon>Nitrosomonadales</taxon>
        <taxon>Nitrosomonadaceae</taxon>
        <taxon>Nitrosomonas</taxon>
    </lineage>
</organism>
<dbReference type="Pfam" id="PF01609">
    <property type="entry name" value="DDE_Tnp_1"/>
    <property type="match status" value="1"/>
</dbReference>
<dbReference type="AlphaFoldDB" id="A0A1I3Z512"/>
<dbReference type="GO" id="GO:0004803">
    <property type="term" value="F:transposase activity"/>
    <property type="evidence" value="ECO:0007669"/>
    <property type="project" value="InterPro"/>
</dbReference>
<protein>
    <submittedName>
        <fullName evidence="2">Transposase DDE domain-containing protein</fullName>
    </submittedName>
</protein>
<dbReference type="PANTHER" id="PTHR30298:SF0">
    <property type="entry name" value="PROTEIN YBFL-RELATED"/>
    <property type="match status" value="1"/>
</dbReference>
<proteinExistence type="predicted"/>
<dbReference type="InterPro" id="IPR051698">
    <property type="entry name" value="Transposase_11-like"/>
</dbReference>
<evidence type="ECO:0000313" key="2">
    <source>
        <dbReference type="EMBL" id="SFK39165.1"/>
    </source>
</evidence>
<feature type="domain" description="Transposase IS4-like" evidence="1">
    <location>
        <begin position="27"/>
        <end position="86"/>
    </location>
</feature>
<sequence length="138" mass="16051">MTSKLNDSLDFPYVGQAFAIERESIDKKTKKVSRELVYGITSQADFDASAEKILEINRGHWCIENSCHYILDWCFDEDRCRIRTGHGPKNITRLRRFVVEVIKATSLKGVSETMRKLTMNIRMVFDYLIMIKNSAKPR</sequence>
<dbReference type="InterPro" id="IPR002559">
    <property type="entry name" value="Transposase_11"/>
</dbReference>
<gene>
    <name evidence="2" type="ORF">SAMN05216302_100597</name>
</gene>
<dbReference type="STRING" id="52441.SAMN05216302_100597"/>
<dbReference type="EMBL" id="FOSP01000005">
    <property type="protein sequence ID" value="SFK39165.1"/>
    <property type="molecule type" value="Genomic_DNA"/>
</dbReference>
<dbReference type="GO" id="GO:0006313">
    <property type="term" value="P:DNA transposition"/>
    <property type="evidence" value="ECO:0007669"/>
    <property type="project" value="InterPro"/>
</dbReference>
<dbReference type="GO" id="GO:0003677">
    <property type="term" value="F:DNA binding"/>
    <property type="evidence" value="ECO:0007669"/>
    <property type="project" value="InterPro"/>
</dbReference>
<evidence type="ECO:0000259" key="1">
    <source>
        <dbReference type="Pfam" id="PF01609"/>
    </source>
</evidence>
<name>A0A1I3Z512_9PROT</name>